<comment type="similarity">
    <text evidence="2 7">Belongs to the peroxisomal membrane protein PXMP2/4 family.</text>
</comment>
<keyword evidence="3 7" id="KW-0812">Transmembrane</keyword>
<dbReference type="GeneID" id="106809147"/>
<evidence type="ECO:0000256" key="6">
    <source>
        <dbReference type="ARBA" id="ARBA00049743"/>
    </source>
</evidence>
<feature type="transmembrane region" description="Helical" evidence="7">
    <location>
        <begin position="51"/>
        <end position="71"/>
    </location>
</feature>
<evidence type="ECO:0000256" key="4">
    <source>
        <dbReference type="ARBA" id="ARBA00022989"/>
    </source>
</evidence>
<evidence type="ECO:0000313" key="8">
    <source>
        <dbReference type="Proteomes" id="UP000695022"/>
    </source>
</evidence>
<keyword evidence="8" id="KW-1185">Reference proteome</keyword>
<evidence type="ECO:0000256" key="3">
    <source>
        <dbReference type="ARBA" id="ARBA00022692"/>
    </source>
</evidence>
<dbReference type="RefSeq" id="XP_014667611.1">
    <property type="nucleotide sequence ID" value="XM_014812125.1"/>
</dbReference>
<name>A0ABM1E5Y9_PRICU</name>
<keyword evidence="4 7" id="KW-1133">Transmembrane helix</keyword>
<dbReference type="Pfam" id="PF04117">
    <property type="entry name" value="Mpv17_PMP22"/>
    <property type="match status" value="1"/>
</dbReference>
<dbReference type="RefSeq" id="XP_014667610.1">
    <property type="nucleotide sequence ID" value="XM_014812124.1"/>
</dbReference>
<evidence type="ECO:0000313" key="9">
    <source>
        <dbReference type="RefSeq" id="XP_014667610.1"/>
    </source>
</evidence>
<keyword evidence="5 7" id="KW-0472">Membrane</keyword>
<protein>
    <recommendedName>
        <fullName evidence="6">Mitochondrial inner membrane protein Mpv17</fullName>
    </recommendedName>
</protein>
<sequence length="194" mass="22568">MATFWRSYLHVLSKHPWKTQLATTGVLCGAGDCIAQLIVEKKELRHYDWIRCTRFTLVGFCVIGPALRTWYLALERLFGTTGKSVALKKVFFDQTIFAPIFLGNFIMLMSHLQGQKWPDIKNTMEKDYTSVLLTNYKIWPMTQVVNFYFVPFQHRILVVNVVALGWNTYLAWKANKALERSLVKENRKEQAKTV</sequence>
<dbReference type="InterPro" id="IPR007248">
    <property type="entry name" value="Mpv17_PMP22"/>
</dbReference>
<dbReference type="PANTHER" id="PTHR11266">
    <property type="entry name" value="PEROXISOMAL MEMBRANE PROTEIN 2, PXMP2 MPV17"/>
    <property type="match status" value="1"/>
</dbReference>
<dbReference type="PANTHER" id="PTHR11266:SF17">
    <property type="entry name" value="PROTEIN MPV17"/>
    <property type="match status" value="1"/>
</dbReference>
<organism evidence="8 9">
    <name type="scientific">Priapulus caudatus</name>
    <name type="common">Priapulid worm</name>
    <dbReference type="NCBI Taxonomy" id="37621"/>
    <lineage>
        <taxon>Eukaryota</taxon>
        <taxon>Metazoa</taxon>
        <taxon>Ecdysozoa</taxon>
        <taxon>Scalidophora</taxon>
        <taxon>Priapulida</taxon>
        <taxon>Priapulimorpha</taxon>
        <taxon>Priapulimorphida</taxon>
        <taxon>Priapulidae</taxon>
        <taxon>Priapulus</taxon>
    </lineage>
</organism>
<evidence type="ECO:0000256" key="2">
    <source>
        <dbReference type="ARBA" id="ARBA00006824"/>
    </source>
</evidence>
<accession>A0ABM1E5Y9</accession>
<reference evidence="9 10" key="1">
    <citation type="submission" date="2025-05" db="UniProtKB">
        <authorList>
            <consortium name="RefSeq"/>
        </authorList>
    </citation>
    <scope>IDENTIFICATION</scope>
</reference>
<evidence type="ECO:0000256" key="1">
    <source>
        <dbReference type="ARBA" id="ARBA00004141"/>
    </source>
</evidence>
<comment type="subcellular location">
    <subcellularLocation>
        <location evidence="1">Membrane</location>
        <topology evidence="1">Multi-pass membrane protein</topology>
    </subcellularLocation>
</comment>
<evidence type="ECO:0000256" key="7">
    <source>
        <dbReference type="RuleBase" id="RU363053"/>
    </source>
</evidence>
<evidence type="ECO:0000256" key="5">
    <source>
        <dbReference type="ARBA" id="ARBA00023136"/>
    </source>
</evidence>
<proteinExistence type="inferred from homology"/>
<feature type="transmembrane region" description="Helical" evidence="7">
    <location>
        <begin position="91"/>
        <end position="112"/>
    </location>
</feature>
<gene>
    <name evidence="9 10" type="primary">LOC106809147</name>
</gene>
<dbReference type="Proteomes" id="UP000695022">
    <property type="component" value="Unplaced"/>
</dbReference>
<evidence type="ECO:0000313" key="10">
    <source>
        <dbReference type="RefSeq" id="XP_014667611.1"/>
    </source>
</evidence>